<proteinExistence type="predicted"/>
<protein>
    <submittedName>
        <fullName evidence="1">Uncharacterized protein</fullName>
    </submittedName>
</protein>
<dbReference type="Proteomes" id="UP000189883">
    <property type="component" value="Chromosome"/>
</dbReference>
<evidence type="ECO:0000313" key="1">
    <source>
        <dbReference type="EMBL" id="AQY23197.1"/>
    </source>
</evidence>
<name>A0A1S7DVQ4_RIEAN</name>
<evidence type="ECO:0000313" key="2">
    <source>
        <dbReference type="Proteomes" id="UP000189883"/>
    </source>
</evidence>
<sequence length="47" mass="4891">MGKVIGEETGGWVVCYGDSVESKLPNSSLKLSVSSVKFVNTGANISD</sequence>
<accession>A0A1S7DVQ4</accession>
<dbReference type="AlphaFoldDB" id="A0A1S7DVQ4"/>
<gene>
    <name evidence="1" type="ORF">AB406_2263</name>
</gene>
<reference evidence="1 2" key="1">
    <citation type="submission" date="2015-06" db="EMBL/GenBank/DDBJ databases">
        <title>R. anatipestifer strain HXb2 is the most virulent strain so far, and the genome sequence would help us uncover the pathogenesis.</title>
        <authorList>
            <person name="Hu Q."/>
            <person name="Qi J."/>
            <person name="Bo H."/>
            <person name="Liu G."/>
            <person name="Tao M."/>
            <person name="Ding Y."/>
            <person name="Xue Y."/>
        </authorList>
    </citation>
    <scope>NUCLEOTIDE SEQUENCE [LARGE SCALE GENOMIC DNA]</scope>
    <source>
        <strain evidence="1 2">HXb2</strain>
    </source>
</reference>
<organism evidence="1 2">
    <name type="scientific">Riemerella anatipestifer</name>
    <name type="common">Moraxella anatipestifer</name>
    <dbReference type="NCBI Taxonomy" id="34085"/>
    <lineage>
        <taxon>Bacteria</taxon>
        <taxon>Pseudomonadati</taxon>
        <taxon>Bacteroidota</taxon>
        <taxon>Flavobacteriia</taxon>
        <taxon>Flavobacteriales</taxon>
        <taxon>Weeksellaceae</taxon>
        <taxon>Riemerella</taxon>
    </lineage>
</organism>
<dbReference type="EMBL" id="CP011859">
    <property type="protein sequence ID" value="AQY23197.1"/>
    <property type="molecule type" value="Genomic_DNA"/>
</dbReference>